<dbReference type="InterPro" id="IPR018060">
    <property type="entry name" value="HTH_AraC"/>
</dbReference>
<dbReference type="FunFam" id="1.10.10.60:FF:000132">
    <property type="entry name" value="AraC family transcriptional regulator"/>
    <property type="match status" value="1"/>
</dbReference>
<dbReference type="SUPFAM" id="SSF46689">
    <property type="entry name" value="Homeodomain-like"/>
    <property type="match status" value="1"/>
</dbReference>
<gene>
    <name evidence="7" type="ORF">FHP88_09365</name>
</gene>
<dbReference type="Proteomes" id="UP000316649">
    <property type="component" value="Unassembled WGS sequence"/>
</dbReference>
<dbReference type="RefSeq" id="WP_144358782.1">
    <property type="nucleotide sequence ID" value="NZ_VMNH01000009.1"/>
</dbReference>
<dbReference type="PANTHER" id="PTHR11019">
    <property type="entry name" value="HTH-TYPE TRANSCRIPTIONAL REGULATOR NIMR"/>
    <property type="match status" value="1"/>
</dbReference>
<reference evidence="7 8" key="1">
    <citation type="submission" date="2019-07" db="EMBL/GenBank/DDBJ databases">
        <title>The pathways for chlorine oxyanion respiration interact through the shared metabolite chlorate.</title>
        <authorList>
            <person name="Barnum T.P."/>
            <person name="Cheng Y."/>
            <person name="Hill K.A."/>
            <person name="Lucas L.N."/>
            <person name="Carlson H.K."/>
            <person name="Coates J.D."/>
        </authorList>
    </citation>
    <scope>NUCLEOTIDE SEQUENCE [LARGE SCALE GENOMIC DNA]</scope>
    <source>
        <strain evidence="7 8">BK-1</strain>
    </source>
</reference>
<evidence type="ECO:0000256" key="1">
    <source>
        <dbReference type="ARBA" id="ARBA00022491"/>
    </source>
</evidence>
<dbReference type="Gene3D" id="2.60.120.10">
    <property type="entry name" value="Jelly Rolls"/>
    <property type="match status" value="1"/>
</dbReference>
<sequence>MLQPSTTGQIINPDLPVVSIALDIEREQGAPHTHPRAQLLYSIQGVMRVVTSLGTWLVPSTQAVWIPSMIEHQVIANEAIALRTIYVDPAWTDGLPNDCCAIAVSELLRALILRAVKIGNSYPPEGPERRLMGVILDELRQMKRAPLHLPMPKHARVRKVIDALIAHPEDSRTIEAWSAVVGSSPRTLSRLFLKQTGMSFGAWRRRLRLMEAIDRLGKGESVTQVAFELGYQSTSAFSAMFRSELGVSPKCYSLQESAA</sequence>
<keyword evidence="1" id="KW-0678">Repressor</keyword>
<dbReference type="Gene3D" id="1.10.10.60">
    <property type="entry name" value="Homeodomain-like"/>
    <property type="match status" value="1"/>
</dbReference>
<keyword evidence="2" id="KW-0805">Transcription regulation</keyword>
<dbReference type="GO" id="GO:0043565">
    <property type="term" value="F:sequence-specific DNA binding"/>
    <property type="evidence" value="ECO:0007669"/>
    <property type="project" value="InterPro"/>
</dbReference>
<dbReference type="SMART" id="SM00342">
    <property type="entry name" value="HTH_ARAC"/>
    <property type="match status" value="1"/>
</dbReference>
<dbReference type="AlphaFoldDB" id="A0A557SCR9"/>
<dbReference type="EMBL" id="VMNH01000009">
    <property type="protein sequence ID" value="TVO75209.1"/>
    <property type="molecule type" value="Genomic_DNA"/>
</dbReference>
<dbReference type="PRINTS" id="PR00032">
    <property type="entry name" value="HTHARAC"/>
</dbReference>
<evidence type="ECO:0000256" key="3">
    <source>
        <dbReference type="ARBA" id="ARBA00023125"/>
    </source>
</evidence>
<evidence type="ECO:0000313" key="8">
    <source>
        <dbReference type="Proteomes" id="UP000316649"/>
    </source>
</evidence>
<dbReference type="InterPro" id="IPR020449">
    <property type="entry name" value="Tscrpt_reg_AraC-type_HTH"/>
</dbReference>
<dbReference type="InterPro" id="IPR003313">
    <property type="entry name" value="AraC-bd"/>
</dbReference>
<accession>A0A557SCR9</accession>
<dbReference type="InterPro" id="IPR014710">
    <property type="entry name" value="RmlC-like_jellyroll"/>
</dbReference>
<dbReference type="InterPro" id="IPR011051">
    <property type="entry name" value="RmlC_Cupin_sf"/>
</dbReference>
<dbReference type="Pfam" id="PF02311">
    <property type="entry name" value="AraC_binding"/>
    <property type="match status" value="1"/>
</dbReference>
<keyword evidence="5" id="KW-0804">Transcription</keyword>
<dbReference type="InterPro" id="IPR009057">
    <property type="entry name" value="Homeodomain-like_sf"/>
</dbReference>
<comment type="caution">
    <text evidence="7">The sequence shown here is derived from an EMBL/GenBank/DDBJ whole genome shotgun (WGS) entry which is preliminary data.</text>
</comment>
<keyword evidence="3" id="KW-0238">DNA-binding</keyword>
<name>A0A557SCR9_9GAMM</name>
<dbReference type="OrthoDB" id="5949386at2"/>
<dbReference type="CDD" id="cd06124">
    <property type="entry name" value="cupin_NimR-like_N"/>
    <property type="match status" value="1"/>
</dbReference>
<dbReference type="InterPro" id="IPR018062">
    <property type="entry name" value="HTH_AraC-typ_CS"/>
</dbReference>
<evidence type="ECO:0000256" key="2">
    <source>
        <dbReference type="ARBA" id="ARBA00023015"/>
    </source>
</evidence>
<dbReference type="SUPFAM" id="SSF51182">
    <property type="entry name" value="RmlC-like cupins"/>
    <property type="match status" value="1"/>
</dbReference>
<dbReference type="Pfam" id="PF12833">
    <property type="entry name" value="HTH_18"/>
    <property type="match status" value="1"/>
</dbReference>
<dbReference type="PROSITE" id="PS01124">
    <property type="entry name" value="HTH_ARAC_FAMILY_2"/>
    <property type="match status" value="1"/>
</dbReference>
<organism evidence="7 8">
    <name type="scientific">Sedimenticola selenatireducens</name>
    <dbReference type="NCBI Taxonomy" id="191960"/>
    <lineage>
        <taxon>Bacteria</taxon>
        <taxon>Pseudomonadati</taxon>
        <taxon>Pseudomonadota</taxon>
        <taxon>Gammaproteobacteria</taxon>
        <taxon>Chromatiales</taxon>
        <taxon>Sedimenticolaceae</taxon>
        <taxon>Sedimenticola</taxon>
    </lineage>
</organism>
<dbReference type="PROSITE" id="PS00041">
    <property type="entry name" value="HTH_ARAC_FAMILY_1"/>
    <property type="match status" value="1"/>
</dbReference>
<keyword evidence="8" id="KW-1185">Reference proteome</keyword>
<evidence type="ECO:0000259" key="6">
    <source>
        <dbReference type="PROSITE" id="PS01124"/>
    </source>
</evidence>
<proteinExistence type="predicted"/>
<evidence type="ECO:0000313" key="7">
    <source>
        <dbReference type="EMBL" id="TVO75209.1"/>
    </source>
</evidence>
<protein>
    <submittedName>
        <fullName evidence="7">AraC family transcriptional regulator</fullName>
    </submittedName>
</protein>
<evidence type="ECO:0000256" key="5">
    <source>
        <dbReference type="ARBA" id="ARBA00023163"/>
    </source>
</evidence>
<evidence type="ECO:0000256" key="4">
    <source>
        <dbReference type="ARBA" id="ARBA00023159"/>
    </source>
</evidence>
<dbReference type="GO" id="GO:0003700">
    <property type="term" value="F:DNA-binding transcription factor activity"/>
    <property type="evidence" value="ECO:0007669"/>
    <property type="project" value="InterPro"/>
</dbReference>
<feature type="domain" description="HTH araC/xylS-type" evidence="6">
    <location>
        <begin position="158"/>
        <end position="255"/>
    </location>
</feature>
<keyword evidence="4" id="KW-0010">Activator</keyword>
<dbReference type="PANTHER" id="PTHR11019:SF159">
    <property type="entry name" value="TRANSCRIPTIONAL REGULATOR-RELATED"/>
    <property type="match status" value="1"/>
</dbReference>